<reference evidence="1" key="1">
    <citation type="journal article" date="2020" name="Nature">
        <title>Giant virus diversity and host interactions through global metagenomics.</title>
        <authorList>
            <person name="Schulz F."/>
            <person name="Roux S."/>
            <person name="Paez-Espino D."/>
            <person name="Jungbluth S."/>
            <person name="Walsh D.A."/>
            <person name="Denef V.J."/>
            <person name="McMahon K.D."/>
            <person name="Konstantinidis K.T."/>
            <person name="Eloe-Fadrosh E.A."/>
            <person name="Kyrpides N.C."/>
            <person name="Woyke T."/>
        </authorList>
    </citation>
    <scope>NUCLEOTIDE SEQUENCE</scope>
    <source>
        <strain evidence="1">GVMAG-M-3300023184-16</strain>
    </source>
</reference>
<dbReference type="EMBL" id="MN740015">
    <property type="protein sequence ID" value="QHT84082.1"/>
    <property type="molecule type" value="Genomic_DNA"/>
</dbReference>
<sequence>MYKIQLYVMMNIVKPPRVPSTMIVNVEIYVSW</sequence>
<protein>
    <submittedName>
        <fullName evidence="1">Uncharacterized protein</fullName>
    </submittedName>
</protein>
<accession>A0A6C0HU81</accession>
<organism evidence="1">
    <name type="scientific">viral metagenome</name>
    <dbReference type="NCBI Taxonomy" id="1070528"/>
    <lineage>
        <taxon>unclassified sequences</taxon>
        <taxon>metagenomes</taxon>
        <taxon>organismal metagenomes</taxon>
    </lineage>
</organism>
<evidence type="ECO:0000313" key="1">
    <source>
        <dbReference type="EMBL" id="QHT84082.1"/>
    </source>
</evidence>
<name>A0A6C0HU81_9ZZZZ</name>
<proteinExistence type="predicted"/>
<dbReference type="AlphaFoldDB" id="A0A6C0HU81"/>